<comment type="caution">
    <text evidence="7">The sequence shown here is derived from an EMBL/GenBank/DDBJ whole genome shotgun (WGS) entry which is preliminary data.</text>
</comment>
<dbReference type="PROSITE" id="PS50893">
    <property type="entry name" value="ABC_TRANSPORTER_2"/>
    <property type="match status" value="1"/>
</dbReference>
<proteinExistence type="predicted"/>
<dbReference type="GO" id="GO:0005524">
    <property type="term" value="F:ATP binding"/>
    <property type="evidence" value="ECO:0007669"/>
    <property type="project" value="UniProtKB-KW"/>
</dbReference>
<dbReference type="PANTHER" id="PTHR42711">
    <property type="entry name" value="ABC TRANSPORTER ATP-BINDING PROTEIN"/>
    <property type="match status" value="1"/>
</dbReference>
<evidence type="ECO:0000259" key="6">
    <source>
        <dbReference type="PROSITE" id="PS50893"/>
    </source>
</evidence>
<dbReference type="Pfam" id="PF00005">
    <property type="entry name" value="ABC_tran"/>
    <property type="match status" value="1"/>
</dbReference>
<keyword evidence="3" id="KW-0547">Nucleotide-binding</keyword>
<keyword evidence="5" id="KW-0046">Antibiotic resistance</keyword>
<protein>
    <submittedName>
        <fullName evidence="7">ATP-binding cassette domain-containing protein</fullName>
    </submittedName>
</protein>
<gene>
    <name evidence="7" type="ORF">ACFSUT_34225</name>
</gene>
<dbReference type="Proteomes" id="UP001597542">
    <property type="component" value="Unassembled WGS sequence"/>
</dbReference>
<organism evidence="7 8">
    <name type="scientific">Amycolatopsis albidoflavus</name>
    <dbReference type="NCBI Taxonomy" id="102226"/>
    <lineage>
        <taxon>Bacteria</taxon>
        <taxon>Bacillati</taxon>
        <taxon>Actinomycetota</taxon>
        <taxon>Actinomycetes</taxon>
        <taxon>Pseudonocardiales</taxon>
        <taxon>Pseudonocardiaceae</taxon>
        <taxon>Amycolatopsis</taxon>
    </lineage>
</organism>
<dbReference type="SMART" id="SM00382">
    <property type="entry name" value="AAA"/>
    <property type="match status" value="1"/>
</dbReference>
<name>A0ABW5I7L6_9PSEU</name>
<comment type="subcellular location">
    <subcellularLocation>
        <location evidence="1">Cell membrane</location>
        <topology evidence="1">Peripheral membrane protein</topology>
    </subcellularLocation>
</comment>
<feature type="domain" description="ABC transporter" evidence="6">
    <location>
        <begin position="3"/>
        <end position="233"/>
    </location>
</feature>
<keyword evidence="8" id="KW-1185">Reference proteome</keyword>
<reference evidence="8" key="1">
    <citation type="journal article" date="2019" name="Int. J. Syst. Evol. Microbiol.">
        <title>The Global Catalogue of Microorganisms (GCM) 10K type strain sequencing project: providing services to taxonomists for standard genome sequencing and annotation.</title>
        <authorList>
            <consortium name="The Broad Institute Genomics Platform"/>
            <consortium name="The Broad Institute Genome Sequencing Center for Infectious Disease"/>
            <person name="Wu L."/>
            <person name="Ma J."/>
        </authorList>
    </citation>
    <scope>NUCLEOTIDE SEQUENCE [LARGE SCALE GENOMIC DNA]</scope>
    <source>
        <strain evidence="8">CGMCC 4.7638</strain>
    </source>
</reference>
<dbReference type="InterPro" id="IPR027417">
    <property type="entry name" value="P-loop_NTPase"/>
</dbReference>
<evidence type="ECO:0000256" key="4">
    <source>
        <dbReference type="ARBA" id="ARBA00022840"/>
    </source>
</evidence>
<keyword evidence="2" id="KW-0813">Transport</keyword>
<dbReference type="InterPro" id="IPR050763">
    <property type="entry name" value="ABC_transporter_ATP-binding"/>
</dbReference>
<dbReference type="InterPro" id="IPR003593">
    <property type="entry name" value="AAA+_ATPase"/>
</dbReference>
<dbReference type="InterPro" id="IPR003439">
    <property type="entry name" value="ABC_transporter-like_ATP-bd"/>
</dbReference>
<evidence type="ECO:0000256" key="1">
    <source>
        <dbReference type="ARBA" id="ARBA00004202"/>
    </source>
</evidence>
<sequence length="314" mass="33707">MSIVVECVSKRYGAVQALDGISFTVQEGTVLGLLGPSRSGKTTMIRLLATLLAHDSGRILVDGLDIYRDARMLRTRLGLAGQFVSLVPQLTGYENLVMAGRLCGLGRHRSRSRAAELVDQFDLSEVADRRLDRCSCLVRCKFGLAAALVHEPRVLLLDEPALGLDAATRMRLWDAVGNRVLGGRTVLLATQCLEEADLLARRITVIDCGQVVAEGTGDEVKALTGGVCLEAELRNDGDLAAAQAVLSPIADAPLVTDLRTLRIRTPTARGAELLSEAVRILSQNGVQVREIGLRLPTLGDVLQAVGQRAVADRK</sequence>
<dbReference type="SUPFAM" id="SSF52540">
    <property type="entry name" value="P-loop containing nucleoside triphosphate hydrolases"/>
    <property type="match status" value="1"/>
</dbReference>
<dbReference type="RefSeq" id="WP_377927633.1">
    <property type="nucleotide sequence ID" value="NZ_BAAAHV010000015.1"/>
</dbReference>
<accession>A0ABW5I7L6</accession>
<dbReference type="Gene3D" id="3.40.50.300">
    <property type="entry name" value="P-loop containing nucleotide triphosphate hydrolases"/>
    <property type="match status" value="1"/>
</dbReference>
<evidence type="ECO:0000256" key="3">
    <source>
        <dbReference type="ARBA" id="ARBA00022741"/>
    </source>
</evidence>
<dbReference type="EMBL" id="JBHUKQ010000016">
    <property type="protein sequence ID" value="MFD2485371.1"/>
    <property type="molecule type" value="Genomic_DNA"/>
</dbReference>
<dbReference type="PANTHER" id="PTHR42711:SF19">
    <property type="entry name" value="DOXORUBICIN RESISTANCE ATP-BINDING PROTEIN DRRA"/>
    <property type="match status" value="1"/>
</dbReference>
<evidence type="ECO:0000256" key="5">
    <source>
        <dbReference type="ARBA" id="ARBA00023251"/>
    </source>
</evidence>
<evidence type="ECO:0000313" key="8">
    <source>
        <dbReference type="Proteomes" id="UP001597542"/>
    </source>
</evidence>
<evidence type="ECO:0000256" key="2">
    <source>
        <dbReference type="ARBA" id="ARBA00022448"/>
    </source>
</evidence>
<evidence type="ECO:0000313" key="7">
    <source>
        <dbReference type="EMBL" id="MFD2485371.1"/>
    </source>
</evidence>
<keyword evidence="4 7" id="KW-0067">ATP-binding</keyword>